<name>A0ABP9DNP9_9GAMM</name>
<dbReference type="RefSeq" id="WP_345293703.1">
    <property type="nucleotide sequence ID" value="NZ_BAABJY010000001.1"/>
</dbReference>
<dbReference type="Pfam" id="PF22807">
    <property type="entry name" value="TrAA12"/>
    <property type="match status" value="2"/>
</dbReference>
<gene>
    <name evidence="4" type="ORF">GCM10023332_02670</name>
</gene>
<dbReference type="EMBL" id="BAABJY010000001">
    <property type="protein sequence ID" value="GAA4854620.1"/>
    <property type="molecule type" value="Genomic_DNA"/>
</dbReference>
<keyword evidence="5" id="KW-1185">Reference proteome</keyword>
<dbReference type="Gene3D" id="2.120.10.30">
    <property type="entry name" value="TolB, C-terminal domain"/>
    <property type="match status" value="1"/>
</dbReference>
<keyword evidence="2" id="KW-0732">Signal</keyword>
<evidence type="ECO:0000256" key="1">
    <source>
        <dbReference type="SAM" id="MobiDB-lite"/>
    </source>
</evidence>
<dbReference type="PANTHER" id="PTHR33546">
    <property type="entry name" value="LARGE, MULTIFUNCTIONAL SECRETED PROTEIN-RELATED"/>
    <property type="match status" value="1"/>
</dbReference>
<dbReference type="InterPro" id="IPR054539">
    <property type="entry name" value="Beta-prop_PDH"/>
</dbReference>
<dbReference type="PROSITE" id="PS51257">
    <property type="entry name" value="PROKAR_LIPOPROTEIN"/>
    <property type="match status" value="1"/>
</dbReference>
<reference evidence="5" key="1">
    <citation type="journal article" date="2019" name="Int. J. Syst. Evol. Microbiol.">
        <title>The Global Catalogue of Microorganisms (GCM) 10K type strain sequencing project: providing services to taxonomists for standard genome sequencing and annotation.</title>
        <authorList>
            <consortium name="The Broad Institute Genomics Platform"/>
            <consortium name="The Broad Institute Genome Sequencing Center for Infectious Disease"/>
            <person name="Wu L."/>
            <person name="Ma J."/>
        </authorList>
    </citation>
    <scope>NUCLEOTIDE SEQUENCE [LARGE SCALE GENOMIC DNA]</scope>
    <source>
        <strain evidence="5">JCM 18392</strain>
    </source>
</reference>
<protein>
    <submittedName>
        <fullName evidence="4">Sorbosone dehydrogenase family protein</fullName>
    </submittedName>
</protein>
<dbReference type="InterPro" id="IPR011041">
    <property type="entry name" value="Quinoprot_gluc/sorb_DH_b-prop"/>
</dbReference>
<feature type="chain" id="PRO_5045825575" evidence="2">
    <location>
        <begin position="30"/>
        <end position="465"/>
    </location>
</feature>
<dbReference type="SUPFAM" id="SSF50952">
    <property type="entry name" value="Soluble quinoprotein glucose dehydrogenase"/>
    <property type="match status" value="1"/>
</dbReference>
<evidence type="ECO:0000259" key="3">
    <source>
        <dbReference type="Pfam" id="PF22807"/>
    </source>
</evidence>
<sequence length="465" mass="48808">MRLPRFPPTRGCALVALGAVLLAALSACTSDGPPPSDSTQGPAPARPLAYAPGTGPSPELPAPEGSLIPTVRIAPAIGWPDDGMPVPADGFSVTPFARGLDHPRTLYVLPNGDVLVAETNAPPKPDGAKGIKGAVMKSVMKKAGAAVPSADRITLLRDEDGDGVAETRTVFLENLMSPFGMALVGDTFFVANADAVVKFPYSTGQTRIDAAPEKVADLPGGPINHHWTKAMVASRDGKRLYVGVGSNSNVAERGMAVEAMRAAILEVDPATGSTRVFASGLRNPTAMDWHPRTGALWTVVNERDELGNDLVPDYLTSVRDGAFYGWPWSYFGQHVDTRVEPRNPAMVAKAVAPDYALGAHVAPLGLAFYTGSLLPARYREGAFIGLHGSWNRDPLSGYSVAFVPFSNGIPSGPMEDVLGSFVNEEGQARGRPVGVAIDARGGVLVADDVGNAVWRLAPAALPKPR</sequence>
<feature type="domain" description="Pyrroloquinoline quinone-dependent pyranose dehydrogenase beta-propeller" evidence="3">
    <location>
        <begin position="349"/>
        <end position="454"/>
    </location>
</feature>
<organism evidence="4 5">
    <name type="scientific">Luteimonas vadosa</name>
    <dbReference type="NCBI Taxonomy" id="1165507"/>
    <lineage>
        <taxon>Bacteria</taxon>
        <taxon>Pseudomonadati</taxon>
        <taxon>Pseudomonadota</taxon>
        <taxon>Gammaproteobacteria</taxon>
        <taxon>Lysobacterales</taxon>
        <taxon>Lysobacteraceae</taxon>
        <taxon>Luteimonas</taxon>
    </lineage>
</organism>
<feature type="domain" description="Pyrroloquinoline quinone-dependent pyranose dehydrogenase beta-propeller" evidence="3">
    <location>
        <begin position="158"/>
        <end position="307"/>
    </location>
</feature>
<feature type="signal peptide" evidence="2">
    <location>
        <begin position="1"/>
        <end position="29"/>
    </location>
</feature>
<evidence type="ECO:0000256" key="2">
    <source>
        <dbReference type="SAM" id="SignalP"/>
    </source>
</evidence>
<proteinExistence type="predicted"/>
<comment type="caution">
    <text evidence="4">The sequence shown here is derived from an EMBL/GenBank/DDBJ whole genome shotgun (WGS) entry which is preliminary data.</text>
</comment>
<dbReference type="InterPro" id="IPR011042">
    <property type="entry name" value="6-blade_b-propeller_TolB-like"/>
</dbReference>
<evidence type="ECO:0000313" key="4">
    <source>
        <dbReference type="EMBL" id="GAA4854620.1"/>
    </source>
</evidence>
<dbReference type="PANTHER" id="PTHR33546:SF1">
    <property type="entry name" value="LARGE, MULTIFUNCTIONAL SECRETED PROTEIN"/>
    <property type="match status" value="1"/>
</dbReference>
<evidence type="ECO:0000313" key="5">
    <source>
        <dbReference type="Proteomes" id="UP001501323"/>
    </source>
</evidence>
<dbReference type="Proteomes" id="UP001501323">
    <property type="component" value="Unassembled WGS sequence"/>
</dbReference>
<feature type="region of interest" description="Disordered" evidence="1">
    <location>
        <begin position="29"/>
        <end position="63"/>
    </location>
</feature>
<accession>A0ABP9DNP9</accession>